<evidence type="ECO:0000313" key="6">
    <source>
        <dbReference type="Proteomes" id="UP001165293"/>
    </source>
</evidence>
<dbReference type="InterPro" id="IPR011650">
    <property type="entry name" value="Peptidase_M20_dimer"/>
</dbReference>
<keyword evidence="6" id="KW-1185">Reference proteome</keyword>
<dbReference type="Proteomes" id="UP001165293">
    <property type="component" value="Unassembled WGS sequence"/>
</dbReference>
<protein>
    <submittedName>
        <fullName evidence="5">M20 family metallopeptidase</fullName>
    </submittedName>
</protein>
<dbReference type="CDD" id="cd05682">
    <property type="entry name" value="M20_dipept_dapE"/>
    <property type="match status" value="1"/>
</dbReference>
<gene>
    <name evidence="5" type="ORF">LK996_12770</name>
</gene>
<dbReference type="Pfam" id="PF07687">
    <property type="entry name" value="M20_dimer"/>
    <property type="match status" value="1"/>
</dbReference>
<comment type="caution">
    <text evidence="5">The sequence shown here is derived from an EMBL/GenBank/DDBJ whole genome shotgun (WGS) entry which is preliminary data.</text>
</comment>
<dbReference type="EMBL" id="JAJGAK010000003">
    <property type="protein sequence ID" value="MCC8363945.1"/>
    <property type="molecule type" value="Genomic_DNA"/>
</dbReference>
<evidence type="ECO:0000256" key="3">
    <source>
        <dbReference type="ARBA" id="ARBA00022801"/>
    </source>
</evidence>
<evidence type="ECO:0000256" key="1">
    <source>
        <dbReference type="ARBA" id="ARBA00022670"/>
    </source>
</evidence>
<keyword evidence="2" id="KW-0479">Metal-binding</keyword>
<organism evidence="5 6">
    <name type="scientific">Noviluteimonas lactosilytica</name>
    <dbReference type="NCBI Taxonomy" id="2888523"/>
    <lineage>
        <taxon>Bacteria</taxon>
        <taxon>Pseudomonadati</taxon>
        <taxon>Pseudomonadota</taxon>
        <taxon>Gammaproteobacteria</taxon>
        <taxon>Lysobacterales</taxon>
        <taxon>Lysobacteraceae</taxon>
        <taxon>Noviluteimonas</taxon>
    </lineage>
</organism>
<dbReference type="PANTHER" id="PTHR43270:SF4">
    <property type="entry name" value="CARNOSINE DIPEPTIDASE 2, ISOFORM A"/>
    <property type="match status" value="1"/>
</dbReference>
<evidence type="ECO:0000259" key="4">
    <source>
        <dbReference type="Pfam" id="PF07687"/>
    </source>
</evidence>
<accession>A0ABS8JKD2</accession>
<evidence type="ECO:0000313" key="5">
    <source>
        <dbReference type="EMBL" id="MCC8363945.1"/>
    </source>
</evidence>
<dbReference type="Gene3D" id="3.30.70.360">
    <property type="match status" value="1"/>
</dbReference>
<dbReference type="Gene3D" id="3.40.630.10">
    <property type="entry name" value="Zn peptidases"/>
    <property type="match status" value="1"/>
</dbReference>
<dbReference type="SUPFAM" id="SSF53187">
    <property type="entry name" value="Zn-dependent exopeptidases"/>
    <property type="match status" value="1"/>
</dbReference>
<feature type="domain" description="Peptidase M20 dimerisation" evidence="4">
    <location>
        <begin position="211"/>
        <end position="369"/>
    </location>
</feature>
<dbReference type="PANTHER" id="PTHR43270">
    <property type="entry name" value="BETA-ALA-HIS DIPEPTIDASE"/>
    <property type="match status" value="1"/>
</dbReference>
<dbReference type="InterPro" id="IPR002933">
    <property type="entry name" value="Peptidase_M20"/>
</dbReference>
<dbReference type="Pfam" id="PF01546">
    <property type="entry name" value="Peptidase_M20"/>
    <property type="match status" value="1"/>
</dbReference>
<keyword evidence="3" id="KW-0378">Hydrolase</keyword>
<dbReference type="InterPro" id="IPR051458">
    <property type="entry name" value="Cyt/Met_Dipeptidase"/>
</dbReference>
<reference evidence="5" key="1">
    <citation type="submission" date="2021-10" db="EMBL/GenBank/DDBJ databases">
        <authorList>
            <person name="Lyu M."/>
            <person name="Wang X."/>
            <person name="Meng X."/>
            <person name="Xu K."/>
        </authorList>
    </citation>
    <scope>NUCLEOTIDE SEQUENCE</scope>
    <source>
        <strain evidence="5">A6</strain>
    </source>
</reference>
<evidence type="ECO:0000256" key="2">
    <source>
        <dbReference type="ARBA" id="ARBA00022723"/>
    </source>
</evidence>
<name>A0ABS8JKD2_9GAMM</name>
<sequence>MDRSLDASALERYVDGKWDDDIVPRLVEYIAIPNKSPMFDADWVQHGYMDQAVTLMETWAKAQTIPGMQVEVVRLQNRTPLIFLEIPAANGGSDDDCVLLYGHLDKQPEMTGWDEDLGPWKPVIKGDRLYGRGGADDGYAIFGSLAAILALQEQKLPHARCVILIEACEESGSYDLPAYVDHLADRIGKPSLVVCLDSGCANYDQLWCTTSLRGLAGGNLTVKVLSEGVHSGDASGIVPSSFRILRDLLSRIEDEDTGKILLEGLHAQIPEERLAQAKEAAKVVGTAVYDKFPFLPGEKPMAEDLSELVLNRTWRPALSVTGVDGMPPLSSAGNVLRPFTAVKLSLRLPPTLEGKRAGDLLKKTLEENPPYGAQVSLDLEKASTGWNAPAMSPWLTAAIDEASREFFGQPAMYMGEGGTIPFMGMLGEKYPGAQFMITGVLGPHSNAHGPNEFLHIPMGKRVTSCVARVIARHHEASQRGETTGVAAVAGGEQHGSHGCC</sequence>
<proteinExistence type="predicted"/>
<dbReference type="RefSeq" id="WP_230527737.1">
    <property type="nucleotide sequence ID" value="NZ_JAJGAK010000003.1"/>
</dbReference>
<keyword evidence="1" id="KW-0645">Protease</keyword>